<dbReference type="OrthoDB" id="210127at2157"/>
<sequence length="138" mass="14264">MIHVTRDLLTVLLDLADENDPDETSLRLSATRAGEFDEETGLDPEVPVVTHFTPAGVGGSVNAVFGVDIGTPAGRGGARFVSHPNGFLGVSKTDDLAAVVLVAVPPYDDDAVAAFDRAGDGIELAVLDAAPPEESLPE</sequence>
<dbReference type="Proteomes" id="UP000053331">
    <property type="component" value="Unassembled WGS sequence"/>
</dbReference>
<comment type="caution">
    <text evidence="1">The sequence shown here is derived from an EMBL/GenBank/DDBJ whole genome shotgun (WGS) entry which is preliminary data.</text>
</comment>
<name>A0A0F8CLR6_9EURY</name>
<dbReference type="EMBL" id="JNFH02000014">
    <property type="protein sequence ID" value="KKF39847.1"/>
    <property type="molecule type" value="Genomic_DNA"/>
</dbReference>
<accession>A0A0F8CLR6</accession>
<dbReference type="RefSeq" id="WP_050024111.1">
    <property type="nucleotide sequence ID" value="NZ_JNFH02000014.1"/>
</dbReference>
<gene>
    <name evidence="1" type="ORF">FK85_25365</name>
</gene>
<organism evidence="1 2">
    <name type="scientific">Halorubrum saccharovorum</name>
    <dbReference type="NCBI Taxonomy" id="2248"/>
    <lineage>
        <taxon>Archaea</taxon>
        <taxon>Methanobacteriati</taxon>
        <taxon>Methanobacteriota</taxon>
        <taxon>Stenosarchaea group</taxon>
        <taxon>Halobacteria</taxon>
        <taxon>Halobacteriales</taxon>
        <taxon>Haloferacaceae</taxon>
        <taxon>Halorubrum</taxon>
    </lineage>
</organism>
<evidence type="ECO:0000313" key="2">
    <source>
        <dbReference type="Proteomes" id="UP000053331"/>
    </source>
</evidence>
<keyword evidence="2" id="KW-1185">Reference proteome</keyword>
<evidence type="ECO:0000313" key="1">
    <source>
        <dbReference type="EMBL" id="KKF39847.1"/>
    </source>
</evidence>
<proteinExistence type="predicted"/>
<dbReference type="Pfam" id="PF26422">
    <property type="entry name" value="Halo_JAB_MPN"/>
    <property type="match status" value="1"/>
</dbReference>
<dbReference type="AlphaFoldDB" id="A0A0F8CLR6"/>
<protein>
    <submittedName>
        <fullName evidence="1">Uncharacterized protein</fullName>
    </submittedName>
</protein>
<dbReference type="InterPro" id="IPR058877">
    <property type="entry name" value="JAB/MPN_dom-containing"/>
</dbReference>
<reference evidence="1 2" key="1">
    <citation type="journal article" date="2015" name="Genome Announc.">
        <title>Draft genome sequence of a Halorubrum H3 strain isolated from the burlinskoye salt lake (Altai Krai, Russia).</title>
        <authorList>
            <person name="Rozanov A.S."/>
            <person name="Bryanskaya A.V."/>
            <person name="Malup T.K."/>
            <person name="Kotenko A.V."/>
            <person name="Peltek S.E."/>
        </authorList>
    </citation>
    <scope>NUCLEOTIDE SEQUENCE [LARGE SCALE GENOMIC DNA]</scope>
    <source>
        <strain evidence="1 2">H3</strain>
    </source>
</reference>